<keyword evidence="3" id="KW-0489">Methyltransferase</keyword>
<dbReference type="PANTHER" id="PTHR43791">
    <property type="entry name" value="PERMEASE-RELATED"/>
    <property type="match status" value="1"/>
</dbReference>
<dbReference type="GO" id="GO:0032259">
    <property type="term" value="P:methylation"/>
    <property type="evidence" value="ECO:0007669"/>
    <property type="project" value="UniProtKB-KW"/>
</dbReference>
<evidence type="ECO:0000256" key="1">
    <source>
        <dbReference type="ARBA" id="ARBA00004141"/>
    </source>
</evidence>
<comment type="caution">
    <text evidence="12">The sequence shown here is derived from an EMBL/GenBank/DDBJ whole genome shotgun (WGS) entry which is preliminary data.</text>
</comment>
<dbReference type="InterPro" id="IPR011701">
    <property type="entry name" value="MFS"/>
</dbReference>
<dbReference type="Gene3D" id="1.20.1250.20">
    <property type="entry name" value="MFS general substrate transporter like domains"/>
    <property type="match status" value="2"/>
</dbReference>
<dbReference type="Proteomes" id="UP001265746">
    <property type="component" value="Unassembled WGS sequence"/>
</dbReference>
<feature type="transmembrane region" description="Helical" evidence="10">
    <location>
        <begin position="293"/>
        <end position="313"/>
    </location>
</feature>
<accession>A0AAD9S6F8</accession>
<evidence type="ECO:0000313" key="13">
    <source>
        <dbReference type="Proteomes" id="UP001265746"/>
    </source>
</evidence>
<keyword evidence="5" id="KW-0949">S-adenosyl-L-methionine</keyword>
<dbReference type="InterPro" id="IPR017985">
    <property type="entry name" value="MeTrfase_CN4_CS"/>
</dbReference>
<dbReference type="GO" id="GO:0009307">
    <property type="term" value="P:DNA restriction-modification system"/>
    <property type="evidence" value="ECO:0007669"/>
    <property type="project" value="UniProtKB-KW"/>
</dbReference>
<dbReference type="GO" id="GO:0016020">
    <property type="term" value="C:membrane"/>
    <property type="evidence" value="ECO:0007669"/>
    <property type="project" value="UniProtKB-SubCell"/>
</dbReference>
<evidence type="ECO:0000256" key="9">
    <source>
        <dbReference type="ARBA" id="ARBA00023136"/>
    </source>
</evidence>
<keyword evidence="6 10" id="KW-0812">Transmembrane</keyword>
<evidence type="ECO:0000256" key="10">
    <source>
        <dbReference type="SAM" id="Phobius"/>
    </source>
</evidence>
<feature type="transmembrane region" description="Helical" evidence="10">
    <location>
        <begin position="383"/>
        <end position="404"/>
    </location>
</feature>
<feature type="transmembrane region" description="Helical" evidence="10">
    <location>
        <begin position="148"/>
        <end position="171"/>
    </location>
</feature>
<keyword evidence="2" id="KW-0813">Transport</keyword>
<feature type="transmembrane region" description="Helical" evidence="10">
    <location>
        <begin position="121"/>
        <end position="142"/>
    </location>
</feature>
<dbReference type="FunFam" id="1.20.1250.20:FF:000013">
    <property type="entry name" value="MFS general substrate transporter"/>
    <property type="match status" value="1"/>
</dbReference>
<organism evidence="12 13">
    <name type="scientific">Phomopsis amygdali</name>
    <name type="common">Fusicoccum amygdali</name>
    <dbReference type="NCBI Taxonomy" id="1214568"/>
    <lineage>
        <taxon>Eukaryota</taxon>
        <taxon>Fungi</taxon>
        <taxon>Dikarya</taxon>
        <taxon>Ascomycota</taxon>
        <taxon>Pezizomycotina</taxon>
        <taxon>Sordariomycetes</taxon>
        <taxon>Sordariomycetidae</taxon>
        <taxon>Diaporthales</taxon>
        <taxon>Diaporthaceae</taxon>
        <taxon>Diaporthe</taxon>
    </lineage>
</organism>
<dbReference type="InterPro" id="IPR036259">
    <property type="entry name" value="MFS_trans_sf"/>
</dbReference>
<feature type="transmembrane region" description="Helical" evidence="10">
    <location>
        <begin position="325"/>
        <end position="347"/>
    </location>
</feature>
<evidence type="ECO:0000259" key="11">
    <source>
        <dbReference type="PROSITE" id="PS50850"/>
    </source>
</evidence>
<gene>
    <name evidence="12" type="ORF">N8I77_011194</name>
</gene>
<dbReference type="GO" id="GO:0003677">
    <property type="term" value="F:DNA binding"/>
    <property type="evidence" value="ECO:0007669"/>
    <property type="project" value="InterPro"/>
</dbReference>
<dbReference type="PROSITE" id="PS50850">
    <property type="entry name" value="MFS"/>
    <property type="match status" value="1"/>
</dbReference>
<dbReference type="EMBL" id="JAUJFL010000007">
    <property type="protein sequence ID" value="KAK2599440.1"/>
    <property type="molecule type" value="Genomic_DNA"/>
</dbReference>
<proteinExistence type="predicted"/>
<reference evidence="12" key="1">
    <citation type="submission" date="2023-06" db="EMBL/GenBank/DDBJ databases">
        <authorList>
            <person name="Noh H."/>
        </authorList>
    </citation>
    <scope>NUCLEOTIDE SEQUENCE</scope>
    <source>
        <strain evidence="12">DUCC20226</strain>
    </source>
</reference>
<dbReference type="SUPFAM" id="SSF103473">
    <property type="entry name" value="MFS general substrate transporter"/>
    <property type="match status" value="1"/>
</dbReference>
<evidence type="ECO:0000256" key="7">
    <source>
        <dbReference type="ARBA" id="ARBA00022747"/>
    </source>
</evidence>
<keyword evidence="9 10" id="KW-0472">Membrane</keyword>
<keyword evidence="8 10" id="KW-1133">Transmembrane helix</keyword>
<dbReference type="GO" id="GO:0022857">
    <property type="term" value="F:transmembrane transporter activity"/>
    <property type="evidence" value="ECO:0007669"/>
    <property type="project" value="InterPro"/>
</dbReference>
<evidence type="ECO:0000256" key="8">
    <source>
        <dbReference type="ARBA" id="ARBA00022989"/>
    </source>
</evidence>
<name>A0AAD9S6F8_PHOAM</name>
<evidence type="ECO:0000256" key="3">
    <source>
        <dbReference type="ARBA" id="ARBA00022603"/>
    </source>
</evidence>
<dbReference type="PANTHER" id="PTHR43791:SF62">
    <property type="entry name" value="MAJOR FACILITATOR SUPERFAMILY (MFS) PROFILE DOMAIN-CONTAINING PROTEIN"/>
    <property type="match status" value="1"/>
</dbReference>
<keyword evidence="13" id="KW-1185">Reference proteome</keyword>
<feature type="transmembrane region" description="Helical" evidence="10">
    <location>
        <begin position="449"/>
        <end position="470"/>
    </location>
</feature>
<dbReference type="GO" id="GO:0015667">
    <property type="term" value="F:site-specific DNA-methyltransferase (cytosine-N4-specific) activity"/>
    <property type="evidence" value="ECO:0007669"/>
    <property type="project" value="InterPro"/>
</dbReference>
<dbReference type="PROSITE" id="PS00093">
    <property type="entry name" value="N4_MTASE"/>
    <property type="match status" value="1"/>
</dbReference>
<dbReference type="AlphaFoldDB" id="A0AAD9S6F8"/>
<feature type="transmembrane region" description="Helical" evidence="10">
    <location>
        <begin position="216"/>
        <end position="238"/>
    </location>
</feature>
<evidence type="ECO:0000313" key="12">
    <source>
        <dbReference type="EMBL" id="KAK2599440.1"/>
    </source>
</evidence>
<dbReference type="Pfam" id="PF07690">
    <property type="entry name" value="MFS_1"/>
    <property type="match status" value="1"/>
</dbReference>
<feature type="domain" description="Major facilitator superfamily (MFS) profile" evidence="11">
    <location>
        <begin position="56"/>
        <end position="474"/>
    </location>
</feature>
<comment type="subcellular location">
    <subcellularLocation>
        <location evidence="1">Membrane</location>
        <topology evidence="1">Multi-pass membrane protein</topology>
    </subcellularLocation>
</comment>
<evidence type="ECO:0000256" key="2">
    <source>
        <dbReference type="ARBA" id="ARBA00022448"/>
    </source>
</evidence>
<feature type="transmembrane region" description="Helical" evidence="10">
    <location>
        <begin position="183"/>
        <end position="204"/>
    </location>
</feature>
<feature type="transmembrane region" description="Helical" evidence="10">
    <location>
        <begin position="416"/>
        <end position="437"/>
    </location>
</feature>
<keyword evidence="4" id="KW-0808">Transferase</keyword>
<evidence type="ECO:0000256" key="6">
    <source>
        <dbReference type="ARBA" id="ARBA00022692"/>
    </source>
</evidence>
<feature type="transmembrane region" description="Helical" evidence="10">
    <location>
        <begin position="359"/>
        <end position="377"/>
    </location>
</feature>
<evidence type="ECO:0000256" key="4">
    <source>
        <dbReference type="ARBA" id="ARBA00022679"/>
    </source>
</evidence>
<evidence type="ECO:0000256" key="5">
    <source>
        <dbReference type="ARBA" id="ARBA00022691"/>
    </source>
</evidence>
<keyword evidence="7" id="KW-0680">Restriction system</keyword>
<sequence>MATTEQKTTFDASSAHIEMGTVSEKLDPEGLAEHSINQERWNTVEKRLVRKLDLTLMPMVWLLYLFNYLDRNNIAQARLDSFEADLGLVGNQFNIAVSILNVGYMLMQVPSNMILTRVRPSIYISTWVLVWSVVSASTAAAQNYSQLIAIRFFLGIVEAPFFPGAMFLLSSWYPRRQLALRTAVLYSGLILATAFSGLIAAGIFEGLDGVHGLPGWRWLFIIEGAASFFVGLLGLVFLPDFPMGKTGLARWFLTEDEQKVAVERMARDRVSQPEAENSIWVGLKLAVTDIRTWVFVVMLLANHSAYGFINFFPTIVKGYNLGNNTLTLVLTSPPYLAAAVAAFLTAYSSDRWRERGFHISIPQAVACIGFIISAVTLDNAARYAAAFLYIGGCFSSNAMVFSWASATLNQTPEKRAAATAIINVISQLGNIYSPYFFPSTDGPRYLKAMLLMMSFSLLSIVTCAIMKVLLKKTNKKLLEEGGSNVNLFGL</sequence>
<dbReference type="InterPro" id="IPR020846">
    <property type="entry name" value="MFS_dom"/>
</dbReference>
<protein>
    <recommendedName>
        <fullName evidence="11">Major facilitator superfamily (MFS) profile domain-containing protein</fullName>
    </recommendedName>
</protein>
<dbReference type="FunFam" id="1.20.1250.20:FF:000057">
    <property type="entry name" value="MFS general substrate transporter"/>
    <property type="match status" value="1"/>
</dbReference>